<dbReference type="AlphaFoldDB" id="A0A0H4PK09"/>
<feature type="transmembrane region" description="Helical" evidence="1">
    <location>
        <begin position="56"/>
        <end position="79"/>
    </location>
</feature>
<dbReference type="OrthoDB" id="1160166at2"/>
<protein>
    <recommendedName>
        <fullName evidence="4">DUF4386 domain-containing protein</fullName>
    </recommendedName>
</protein>
<keyword evidence="1" id="KW-0472">Membrane</keyword>
<accession>A0A0H4PK09</accession>
<sequence>MNNKLKNKARLTGILYLLVILLAGFSQGYVRGTIVIPDDPQVTLTNIISSEVLFRLGLISDLLAFMIDAVISILLYQLLKSVNKTIAAIASVFRLLAHPAIGSLNLLNHYMALETASRSGIMSSLGIEQQEAWTMLFMNAHNAGYLLAGAFFGIHCLLLGILLYRSVLFPKVFGILMVLAAGGYMLETFGNFIFPGYQFVLANIVGFSAAIGEISFTLYLLVKGTRKTI</sequence>
<gene>
    <name evidence="2" type="ORF">CA2015_4030</name>
</gene>
<evidence type="ECO:0008006" key="4">
    <source>
        <dbReference type="Google" id="ProtNLM"/>
    </source>
</evidence>
<dbReference type="KEGG" id="camu:CA2015_4030"/>
<dbReference type="Pfam" id="PF14329">
    <property type="entry name" value="DUF4386"/>
    <property type="match status" value="1"/>
</dbReference>
<organism evidence="2 3">
    <name type="scientific">Cyclobacterium amurskyense</name>
    <dbReference type="NCBI Taxonomy" id="320787"/>
    <lineage>
        <taxon>Bacteria</taxon>
        <taxon>Pseudomonadati</taxon>
        <taxon>Bacteroidota</taxon>
        <taxon>Cytophagia</taxon>
        <taxon>Cytophagales</taxon>
        <taxon>Cyclobacteriaceae</taxon>
        <taxon>Cyclobacterium</taxon>
    </lineage>
</organism>
<reference evidence="2 3" key="1">
    <citation type="submission" date="2015-07" db="EMBL/GenBank/DDBJ databases">
        <authorList>
            <person name="Kim K.M."/>
        </authorList>
    </citation>
    <scope>NUCLEOTIDE SEQUENCE [LARGE SCALE GENOMIC DNA]</scope>
    <source>
        <strain evidence="2 3">KCTC 12363</strain>
    </source>
</reference>
<dbReference type="PATRIC" id="fig|320787.5.peg.4415"/>
<dbReference type="RefSeq" id="WP_048643504.1">
    <property type="nucleotide sequence ID" value="NZ_CAXBGM010000013.1"/>
</dbReference>
<dbReference type="InterPro" id="IPR025495">
    <property type="entry name" value="DUF4386"/>
</dbReference>
<evidence type="ECO:0000313" key="2">
    <source>
        <dbReference type="EMBL" id="AKP53390.1"/>
    </source>
</evidence>
<name>A0A0H4PK09_9BACT</name>
<feature type="transmembrane region" description="Helical" evidence="1">
    <location>
        <begin position="143"/>
        <end position="165"/>
    </location>
</feature>
<dbReference type="STRING" id="320787.CA2015_4030"/>
<keyword evidence="1" id="KW-0812">Transmembrane</keyword>
<keyword evidence="1" id="KW-1133">Transmembrane helix</keyword>
<feature type="transmembrane region" description="Helical" evidence="1">
    <location>
        <begin position="172"/>
        <end position="194"/>
    </location>
</feature>
<dbReference type="EMBL" id="CP012040">
    <property type="protein sequence ID" value="AKP53390.1"/>
    <property type="molecule type" value="Genomic_DNA"/>
</dbReference>
<evidence type="ECO:0000256" key="1">
    <source>
        <dbReference type="SAM" id="Phobius"/>
    </source>
</evidence>
<dbReference type="Proteomes" id="UP000036520">
    <property type="component" value="Chromosome"/>
</dbReference>
<evidence type="ECO:0000313" key="3">
    <source>
        <dbReference type="Proteomes" id="UP000036520"/>
    </source>
</evidence>
<proteinExistence type="predicted"/>
<feature type="transmembrane region" description="Helical" evidence="1">
    <location>
        <begin position="86"/>
        <end position="107"/>
    </location>
</feature>
<keyword evidence="3" id="KW-1185">Reference proteome</keyword>
<feature type="transmembrane region" description="Helical" evidence="1">
    <location>
        <begin position="200"/>
        <end position="222"/>
    </location>
</feature>